<dbReference type="GO" id="GO:0050839">
    <property type="term" value="F:cell adhesion molecule binding"/>
    <property type="evidence" value="ECO:0000318"/>
    <property type="project" value="GO_Central"/>
</dbReference>
<keyword evidence="9 13" id="KW-1133">Transmembrane helix</keyword>
<dbReference type="Proteomes" id="UP000018468">
    <property type="component" value="Linkage group LG6"/>
</dbReference>
<evidence type="ECO:0000256" key="14">
    <source>
        <dbReference type="SAM" id="SignalP"/>
    </source>
</evidence>
<dbReference type="GO" id="GO:0007156">
    <property type="term" value="P:homophilic cell adhesion via plasma membrane adhesion molecules"/>
    <property type="evidence" value="ECO:0007669"/>
    <property type="project" value="InterPro"/>
</dbReference>
<evidence type="ECO:0000256" key="9">
    <source>
        <dbReference type="ARBA" id="ARBA00022989"/>
    </source>
</evidence>
<reference evidence="16" key="2">
    <citation type="submission" date="2025-08" db="UniProtKB">
        <authorList>
            <consortium name="Ensembl"/>
        </authorList>
    </citation>
    <scope>IDENTIFICATION</scope>
</reference>
<dbReference type="FunFam" id="2.60.40.60:FF:000006">
    <property type="entry name" value="Protocadherin alpha 2"/>
    <property type="match status" value="1"/>
</dbReference>
<dbReference type="InterPro" id="IPR013164">
    <property type="entry name" value="Cadherin_N"/>
</dbReference>
<dbReference type="PANTHER" id="PTHR24028:SF241">
    <property type="entry name" value="PROTOCADHERIN 2 ALPHA A 1 PRECURSOR"/>
    <property type="match status" value="1"/>
</dbReference>
<feature type="signal peptide" evidence="14">
    <location>
        <begin position="1"/>
        <end position="26"/>
    </location>
</feature>
<evidence type="ECO:0000256" key="10">
    <source>
        <dbReference type="ARBA" id="ARBA00023136"/>
    </source>
</evidence>
<evidence type="ECO:0000259" key="15">
    <source>
        <dbReference type="PROSITE" id="PS50268"/>
    </source>
</evidence>
<dbReference type="CDD" id="cd11304">
    <property type="entry name" value="Cadherin_repeat"/>
    <property type="match status" value="6"/>
</dbReference>
<dbReference type="SUPFAM" id="SSF49313">
    <property type="entry name" value="Cadherin-like"/>
    <property type="match status" value="6"/>
</dbReference>
<comment type="subcellular location">
    <subcellularLocation>
        <location evidence="2">Cell membrane</location>
        <topology evidence="2">Single-pass type I membrane protein</topology>
    </subcellularLocation>
</comment>
<dbReference type="InterPro" id="IPR050174">
    <property type="entry name" value="Protocadherin/Cadherin-CA"/>
</dbReference>
<sequence length="786" mass="87371">HRRKRENRWTFLYFIFAVLLWKRTTAQIHYSIQEELKIGTFVGNIAKDMGFNIGQLADRNLRIVGGSKQELFQVNQKDGALFVNQNIDREELCGRTVPCYVSLKAVVENPLEMHHVTVEITDVNDHSPSFPDKENRLEISESAMPGARFQLEGANDPDVGLNALRFYKLSHDEHFQLETEDLSEDVKIPVLVLHKPLDRERIPVHRLLLTACDNGNPQRSGALNVTVTLLDINDNAPVFDQQKYSVTLKENVPIGTTVVRVSASDQDEGVNGEIEYTFRNKFRSRASELFDLDRKTGEIKVKGLIDFEEKQVYELNVQASDKGHVPLTTHCNVFVKVEDVNDNRPEIDITSLSSLIPENARPGTVIALIGVRDLDSGTNGQIACTVSENTSFELKPSSEDKFYSLVTKRYLDRESKPQYDITITAKDLGSPSLSSAKTIQVELSDVNDNSPIFFKNPYTMYLFENNVPGASVFSVSASDADENENARVSYALGNGQTDQTVTSFLNINSENGNIYALKSFDFEELKSFQFHVTAKDSGVPSLSSNVTVNVFILDHNDNAPVILSPVNSNRSAGAVEEVPRSVNAGYLVTKVRAYDADIGYNAWLSFSLLQVTDPSLFSLERYTGEIRTLRSITETDEIEHKMIVQVKDNGNVSLSATATILISIVERGESFAVSDLQTPMKQEKSNNLTFYLMVTLACVSALFVISVFTLVIMQCSRKCYSSESSKNTKYAEVSGNGTLCHSIQYRGGEKRYMLVGPRTSIGSMLGVGSNGNTLVVPENGRRASGE</sequence>
<evidence type="ECO:0000256" key="12">
    <source>
        <dbReference type="PROSITE-ProRule" id="PRU00043"/>
    </source>
</evidence>
<dbReference type="GeneTree" id="ENSGT00940000165118"/>
<protein>
    <submittedName>
        <fullName evidence="16">Protocadherin 2 alpha a 1</fullName>
    </submittedName>
</protein>
<keyword evidence="7 12" id="KW-0106">Calcium</keyword>
<organism evidence="16 17">
    <name type="scientific">Lepisosteus oculatus</name>
    <name type="common">Spotted gar</name>
    <dbReference type="NCBI Taxonomy" id="7918"/>
    <lineage>
        <taxon>Eukaryota</taxon>
        <taxon>Metazoa</taxon>
        <taxon>Chordata</taxon>
        <taxon>Craniata</taxon>
        <taxon>Vertebrata</taxon>
        <taxon>Euteleostomi</taxon>
        <taxon>Actinopterygii</taxon>
        <taxon>Neopterygii</taxon>
        <taxon>Holostei</taxon>
        <taxon>Semionotiformes</taxon>
        <taxon>Lepisosteidae</taxon>
        <taxon>Lepisosteus</taxon>
    </lineage>
</organism>
<evidence type="ECO:0000256" key="5">
    <source>
        <dbReference type="ARBA" id="ARBA00022729"/>
    </source>
</evidence>
<feature type="domain" description="Cadherin" evidence="15">
    <location>
        <begin position="454"/>
        <end position="562"/>
    </location>
</feature>
<feature type="transmembrane region" description="Helical" evidence="13">
    <location>
        <begin position="688"/>
        <end position="712"/>
    </location>
</feature>
<reference evidence="16" key="3">
    <citation type="submission" date="2025-09" db="UniProtKB">
        <authorList>
            <consortium name="Ensembl"/>
        </authorList>
    </citation>
    <scope>IDENTIFICATION</scope>
</reference>
<evidence type="ECO:0000256" key="4">
    <source>
        <dbReference type="ARBA" id="ARBA00022692"/>
    </source>
</evidence>
<feature type="domain" description="Cadherin" evidence="15">
    <location>
        <begin position="577"/>
        <end position="681"/>
    </location>
</feature>
<evidence type="ECO:0000256" key="3">
    <source>
        <dbReference type="ARBA" id="ARBA00022475"/>
    </source>
</evidence>
<dbReference type="PANTHER" id="PTHR24028">
    <property type="entry name" value="CADHERIN-87A"/>
    <property type="match status" value="1"/>
</dbReference>
<dbReference type="InParanoid" id="W5NP50"/>
<evidence type="ECO:0000256" key="8">
    <source>
        <dbReference type="ARBA" id="ARBA00022889"/>
    </source>
</evidence>
<evidence type="ECO:0000256" key="2">
    <source>
        <dbReference type="ARBA" id="ARBA00004251"/>
    </source>
</evidence>
<dbReference type="GO" id="GO:0005886">
    <property type="term" value="C:plasma membrane"/>
    <property type="evidence" value="ECO:0000318"/>
    <property type="project" value="GO_Central"/>
</dbReference>
<keyword evidence="6" id="KW-0677">Repeat</keyword>
<dbReference type="OMA" id="DRESEPM"/>
<dbReference type="InterPro" id="IPR020894">
    <property type="entry name" value="Cadherin_CS"/>
</dbReference>
<dbReference type="InterPro" id="IPR032455">
    <property type="entry name" value="Cadherin_C"/>
</dbReference>
<dbReference type="InterPro" id="IPR002126">
    <property type="entry name" value="Cadherin-like_dom"/>
</dbReference>
<dbReference type="PROSITE" id="PS00232">
    <property type="entry name" value="CADHERIN_1"/>
    <property type="match status" value="3"/>
</dbReference>
<dbReference type="GO" id="GO:0005509">
    <property type="term" value="F:calcium ion binding"/>
    <property type="evidence" value="ECO:0007669"/>
    <property type="project" value="UniProtKB-UniRule"/>
</dbReference>
<dbReference type="Pfam" id="PF08266">
    <property type="entry name" value="Cadherin_2"/>
    <property type="match status" value="1"/>
</dbReference>
<comment type="function">
    <text evidence="1">Potential calcium-dependent cell-adhesion protein. May be involved in the establishment and maintenance of specific neuronal connections in the brain.</text>
</comment>
<dbReference type="HOGENOM" id="CLU_006480_3_0_1"/>
<evidence type="ECO:0000256" key="11">
    <source>
        <dbReference type="ARBA" id="ARBA00023180"/>
    </source>
</evidence>
<feature type="domain" description="Cadherin" evidence="15">
    <location>
        <begin position="24"/>
        <end position="130"/>
    </location>
</feature>
<evidence type="ECO:0000256" key="1">
    <source>
        <dbReference type="ARBA" id="ARBA00003436"/>
    </source>
</evidence>
<dbReference type="FunFam" id="2.60.40.60:FF:000007">
    <property type="entry name" value="Protocadherin alpha 2"/>
    <property type="match status" value="1"/>
</dbReference>
<keyword evidence="8" id="KW-0130">Cell adhesion</keyword>
<dbReference type="InterPro" id="IPR015919">
    <property type="entry name" value="Cadherin-like_sf"/>
</dbReference>
<evidence type="ECO:0000256" key="7">
    <source>
        <dbReference type="ARBA" id="ARBA00022837"/>
    </source>
</evidence>
<keyword evidence="11" id="KW-0325">Glycoprotein</keyword>
<evidence type="ECO:0000313" key="17">
    <source>
        <dbReference type="Proteomes" id="UP000018468"/>
    </source>
</evidence>
<dbReference type="Ensembl" id="ENSLOCT00000022450.1">
    <property type="protein sequence ID" value="ENSLOCP00000022409.1"/>
    <property type="gene ID" value="ENSLOCG00000018308.1"/>
</dbReference>
<reference evidence="17" key="1">
    <citation type="submission" date="2011-12" db="EMBL/GenBank/DDBJ databases">
        <title>The Draft Genome of Lepisosteus oculatus.</title>
        <authorList>
            <consortium name="The Broad Institute Genome Assembly &amp; Analysis Group"/>
            <consortium name="Computational R&amp;D Group"/>
            <consortium name="and Sequencing Platform"/>
            <person name="Di Palma F."/>
            <person name="Alfoldi J."/>
            <person name="Johnson J."/>
            <person name="Berlin A."/>
            <person name="Gnerre S."/>
            <person name="Jaffe D."/>
            <person name="MacCallum I."/>
            <person name="Young S."/>
            <person name="Walker B.J."/>
            <person name="Lander E.S."/>
            <person name="Lindblad-Toh K."/>
        </authorList>
    </citation>
    <scope>NUCLEOTIDE SEQUENCE [LARGE SCALE GENOMIC DNA]</scope>
</reference>
<dbReference type="SMART" id="SM00112">
    <property type="entry name" value="CA"/>
    <property type="match status" value="6"/>
</dbReference>
<dbReference type="FunFam" id="2.60.40.60:FF:000004">
    <property type="entry name" value="Protocadherin 1 gamma 2"/>
    <property type="match status" value="1"/>
</dbReference>
<dbReference type="FunFam" id="2.60.40.60:FF:000002">
    <property type="entry name" value="Protocadherin alpha 2"/>
    <property type="match status" value="1"/>
</dbReference>
<dbReference type="Pfam" id="PF00028">
    <property type="entry name" value="Cadherin"/>
    <property type="match status" value="5"/>
</dbReference>
<dbReference type="PROSITE" id="PS50268">
    <property type="entry name" value="CADHERIN_2"/>
    <property type="match status" value="6"/>
</dbReference>
<dbReference type="PRINTS" id="PR00205">
    <property type="entry name" value="CADHERIN"/>
</dbReference>
<feature type="domain" description="Cadherin" evidence="15">
    <location>
        <begin position="240"/>
        <end position="347"/>
    </location>
</feature>
<evidence type="ECO:0000313" key="16">
    <source>
        <dbReference type="Ensembl" id="ENSLOCP00000022409.1"/>
    </source>
</evidence>
<dbReference type="Bgee" id="ENSLOCG00000018308">
    <property type="expression patterns" value="Expressed in brain and 3 other cell types or tissues"/>
</dbReference>
<dbReference type="GO" id="GO:0007155">
    <property type="term" value="P:cell adhesion"/>
    <property type="evidence" value="ECO:0000318"/>
    <property type="project" value="GO_Central"/>
</dbReference>
<dbReference type="FunFam" id="2.60.40.60:FF:000001">
    <property type="entry name" value="Protocadherin alpha 2"/>
    <property type="match status" value="1"/>
</dbReference>
<feature type="domain" description="Cadherin" evidence="15">
    <location>
        <begin position="348"/>
        <end position="453"/>
    </location>
</feature>
<dbReference type="Pfam" id="PF16492">
    <property type="entry name" value="Cadherin_C_2"/>
    <property type="match status" value="1"/>
</dbReference>
<dbReference type="STRING" id="7918.ENSLOCP00000022409"/>
<evidence type="ECO:0000256" key="13">
    <source>
        <dbReference type="SAM" id="Phobius"/>
    </source>
</evidence>
<feature type="domain" description="Cadherin" evidence="15">
    <location>
        <begin position="131"/>
        <end position="239"/>
    </location>
</feature>
<name>W5NP50_LEPOC</name>
<dbReference type="EMBL" id="AHAT01005351">
    <property type="status" value="NOT_ANNOTATED_CDS"/>
    <property type="molecule type" value="Genomic_DNA"/>
</dbReference>
<proteinExistence type="predicted"/>
<dbReference type="eggNOG" id="KOG3594">
    <property type="taxonomic scope" value="Eukaryota"/>
</dbReference>
<keyword evidence="10 13" id="KW-0472">Membrane</keyword>
<dbReference type="FunFam" id="2.60.40.60:FF:000129">
    <property type="entry name" value="protocadherin alpha-C2 isoform X1"/>
    <property type="match status" value="1"/>
</dbReference>
<keyword evidence="3" id="KW-1003">Cell membrane</keyword>
<keyword evidence="4 13" id="KW-0812">Transmembrane</keyword>
<feature type="chain" id="PRO_5004867906" evidence="14">
    <location>
        <begin position="27"/>
        <end position="786"/>
    </location>
</feature>
<dbReference type="Gene3D" id="2.60.40.60">
    <property type="entry name" value="Cadherins"/>
    <property type="match status" value="6"/>
</dbReference>
<keyword evidence="17" id="KW-1185">Reference proteome</keyword>
<dbReference type="AlphaFoldDB" id="W5NP50"/>
<evidence type="ECO:0000256" key="6">
    <source>
        <dbReference type="ARBA" id="ARBA00022737"/>
    </source>
</evidence>
<dbReference type="GO" id="GO:0009653">
    <property type="term" value="P:anatomical structure morphogenesis"/>
    <property type="evidence" value="ECO:0007669"/>
    <property type="project" value="UniProtKB-ARBA"/>
</dbReference>
<keyword evidence="5 14" id="KW-0732">Signal</keyword>
<accession>W5NP50</accession>